<protein>
    <submittedName>
        <fullName evidence="4">Cell wall hydrolase</fullName>
    </submittedName>
</protein>
<keyword evidence="4" id="KW-0378">Hydrolase</keyword>
<dbReference type="Pfam" id="PF07833">
    <property type="entry name" value="Cu_amine_oxidN1"/>
    <property type="match status" value="1"/>
</dbReference>
<dbReference type="AlphaFoldDB" id="A0A9D1RUY2"/>
<dbReference type="PROSITE" id="PS00430">
    <property type="entry name" value="TONB_DEPENDENT_REC_1"/>
    <property type="match status" value="1"/>
</dbReference>
<reference evidence="4" key="2">
    <citation type="submission" date="2021-04" db="EMBL/GenBank/DDBJ databases">
        <authorList>
            <person name="Gilroy R."/>
        </authorList>
    </citation>
    <scope>NUCLEOTIDE SEQUENCE</scope>
    <source>
        <strain evidence="4">ChiGjej6B6-1540</strain>
    </source>
</reference>
<dbReference type="InterPro" id="IPR011105">
    <property type="entry name" value="Cell_wall_hydrolase_SleB"/>
</dbReference>
<dbReference type="InterPro" id="IPR036582">
    <property type="entry name" value="Mao_N_sf"/>
</dbReference>
<comment type="caution">
    <text evidence="4">The sequence shown here is derived from an EMBL/GenBank/DDBJ whole genome shotgun (WGS) entry which is preliminary data.</text>
</comment>
<dbReference type="Proteomes" id="UP000824192">
    <property type="component" value="Unassembled WGS sequence"/>
</dbReference>
<accession>A0A9D1RUY2</accession>
<dbReference type="InterPro" id="IPR042047">
    <property type="entry name" value="SleB_dom1"/>
</dbReference>
<gene>
    <name evidence="4" type="ORF">H9868_06285</name>
</gene>
<dbReference type="EMBL" id="DXGA01000131">
    <property type="protein sequence ID" value="HIW94134.1"/>
    <property type="molecule type" value="Genomic_DNA"/>
</dbReference>
<dbReference type="InterPro" id="IPR010916">
    <property type="entry name" value="TonB_box_CS"/>
</dbReference>
<evidence type="ECO:0000259" key="3">
    <source>
        <dbReference type="Pfam" id="PF07833"/>
    </source>
</evidence>
<reference evidence="4" key="1">
    <citation type="journal article" date="2021" name="PeerJ">
        <title>Extensive microbial diversity within the chicken gut microbiome revealed by metagenomics and culture.</title>
        <authorList>
            <person name="Gilroy R."/>
            <person name="Ravi A."/>
            <person name="Getino M."/>
            <person name="Pursley I."/>
            <person name="Horton D.L."/>
            <person name="Alikhan N.F."/>
            <person name="Baker D."/>
            <person name="Gharbi K."/>
            <person name="Hall N."/>
            <person name="Watson M."/>
            <person name="Adriaenssens E.M."/>
            <person name="Foster-Nyarko E."/>
            <person name="Jarju S."/>
            <person name="Secka A."/>
            <person name="Antonio M."/>
            <person name="Oren A."/>
            <person name="Chaudhuri R.R."/>
            <person name="La Ragione R."/>
            <person name="Hildebrand F."/>
            <person name="Pallen M.J."/>
        </authorList>
    </citation>
    <scope>NUCLEOTIDE SEQUENCE</scope>
    <source>
        <strain evidence="4">ChiGjej6B6-1540</strain>
    </source>
</reference>
<evidence type="ECO:0000313" key="4">
    <source>
        <dbReference type="EMBL" id="HIW94134.1"/>
    </source>
</evidence>
<organism evidence="4 5">
    <name type="scientific">Candidatus Flavonifractor merdipullorum</name>
    <dbReference type="NCBI Taxonomy" id="2838590"/>
    <lineage>
        <taxon>Bacteria</taxon>
        <taxon>Bacillati</taxon>
        <taxon>Bacillota</taxon>
        <taxon>Clostridia</taxon>
        <taxon>Eubacteriales</taxon>
        <taxon>Oscillospiraceae</taxon>
        <taxon>Flavonifractor</taxon>
    </lineage>
</organism>
<evidence type="ECO:0000313" key="5">
    <source>
        <dbReference type="Proteomes" id="UP000824192"/>
    </source>
</evidence>
<feature type="domain" description="Copper amine oxidase-like N-terminal" evidence="3">
    <location>
        <begin position="36"/>
        <end position="140"/>
    </location>
</feature>
<name>A0A9D1RUY2_9FIRM</name>
<dbReference type="InterPro" id="IPR012854">
    <property type="entry name" value="Cu_amine_oxidase-like_N"/>
</dbReference>
<dbReference type="SUPFAM" id="SSF55383">
    <property type="entry name" value="Copper amine oxidase, domain N"/>
    <property type="match status" value="1"/>
</dbReference>
<dbReference type="Pfam" id="PF07486">
    <property type="entry name" value="Hydrolase_2"/>
    <property type="match status" value="1"/>
</dbReference>
<keyword evidence="1" id="KW-0732">Signal</keyword>
<feature type="chain" id="PRO_5039688193" evidence="1">
    <location>
        <begin position="23"/>
        <end position="273"/>
    </location>
</feature>
<dbReference type="GO" id="GO:0016787">
    <property type="term" value="F:hydrolase activity"/>
    <property type="evidence" value="ECO:0007669"/>
    <property type="project" value="UniProtKB-KW"/>
</dbReference>
<sequence>MQKRVSSLVICLALMVSMSSHAAAAESNSKQVNIVVNSTQLAAETTATKVVNNSVYVSYWPVVAALYPDATVAWENGKSVVRANGLTMYITPGASYIGANGRYLYVEDTVLVEGQSILLPARVLAKALGASVAWANNTVTFLAGSGPIASGSSYYNSDSVYWLSRIINAESGNQPLSGKIAVGNVVLNRVASALFPNTVKGVVFQKNQFTPVSNGSIYKTPNEQSVIAAKLCLDGANTVGNSLYFVNPRVSPNSWASRNRPYVATIGAHAFFA</sequence>
<proteinExistence type="predicted"/>
<dbReference type="Gene3D" id="6.20.240.60">
    <property type="match status" value="1"/>
</dbReference>
<feature type="domain" description="Cell wall hydrolase SleB" evidence="2">
    <location>
        <begin position="174"/>
        <end position="272"/>
    </location>
</feature>
<dbReference type="Gene3D" id="1.10.10.2520">
    <property type="entry name" value="Cell wall hydrolase SleB, domain 1"/>
    <property type="match status" value="1"/>
</dbReference>
<evidence type="ECO:0000256" key="1">
    <source>
        <dbReference type="SAM" id="SignalP"/>
    </source>
</evidence>
<evidence type="ECO:0000259" key="2">
    <source>
        <dbReference type="Pfam" id="PF07486"/>
    </source>
</evidence>
<feature type="signal peptide" evidence="1">
    <location>
        <begin position="1"/>
        <end position="22"/>
    </location>
</feature>